<name>A0A0D3HHV4_9ORYZ</name>
<feature type="region of interest" description="Disordered" evidence="1">
    <location>
        <begin position="1"/>
        <end position="58"/>
    </location>
</feature>
<evidence type="ECO:0000313" key="3">
    <source>
        <dbReference type="Proteomes" id="UP000026960"/>
    </source>
</evidence>
<proteinExistence type="predicted"/>
<dbReference type="EnsemblPlants" id="OBART11G02110.2">
    <property type="protein sequence ID" value="OBART11G02110.2"/>
    <property type="gene ID" value="OBART11G02110"/>
</dbReference>
<dbReference type="HOGENOM" id="CLU_1317199_0_0_1"/>
<dbReference type="Gramene" id="OBART11G02110.2">
    <property type="protein sequence ID" value="OBART11G02110.2"/>
    <property type="gene ID" value="OBART11G02110"/>
</dbReference>
<reference evidence="2" key="2">
    <citation type="submission" date="2015-03" db="UniProtKB">
        <authorList>
            <consortium name="EnsemblPlants"/>
        </authorList>
    </citation>
    <scope>IDENTIFICATION</scope>
</reference>
<dbReference type="AlphaFoldDB" id="A0A0D3HHV4"/>
<sequence>MVHDHFFSHVGPTTKTQPSFPPSKSHHLPFLSSSSRRRKSRREWDGADEIPEGAETGMGEIEAAGELPATWIEAAGELLATQIEAGLAAPISIGIIAPLCCRLSLPTFLSLLPVCGSGSHSDSHSISWAPLSVSLELCPCEAPRVIHSNSLSSPPLLQPLLLSCSSSPLPDLSSHFSLPQNLLLFHSFSSIAIRAAADRIALQSLQISA</sequence>
<organism evidence="2">
    <name type="scientific">Oryza barthii</name>
    <dbReference type="NCBI Taxonomy" id="65489"/>
    <lineage>
        <taxon>Eukaryota</taxon>
        <taxon>Viridiplantae</taxon>
        <taxon>Streptophyta</taxon>
        <taxon>Embryophyta</taxon>
        <taxon>Tracheophyta</taxon>
        <taxon>Spermatophyta</taxon>
        <taxon>Magnoliopsida</taxon>
        <taxon>Liliopsida</taxon>
        <taxon>Poales</taxon>
        <taxon>Poaceae</taxon>
        <taxon>BOP clade</taxon>
        <taxon>Oryzoideae</taxon>
        <taxon>Oryzeae</taxon>
        <taxon>Oryzinae</taxon>
        <taxon>Oryza</taxon>
    </lineage>
</organism>
<reference evidence="2" key="1">
    <citation type="journal article" date="2009" name="Rice">
        <title>De Novo Next Generation Sequencing of Plant Genomes.</title>
        <authorList>
            <person name="Rounsley S."/>
            <person name="Marri P.R."/>
            <person name="Yu Y."/>
            <person name="He R."/>
            <person name="Sisneros N."/>
            <person name="Goicoechea J.L."/>
            <person name="Lee S.J."/>
            <person name="Angelova A."/>
            <person name="Kudrna D."/>
            <person name="Luo M."/>
            <person name="Affourtit J."/>
            <person name="Desany B."/>
            <person name="Knight J."/>
            <person name="Niazi F."/>
            <person name="Egholm M."/>
            <person name="Wing R.A."/>
        </authorList>
    </citation>
    <scope>NUCLEOTIDE SEQUENCE [LARGE SCALE GENOMIC DNA]</scope>
    <source>
        <strain evidence="2">cv. IRGC 105608</strain>
    </source>
</reference>
<evidence type="ECO:0000256" key="1">
    <source>
        <dbReference type="SAM" id="MobiDB-lite"/>
    </source>
</evidence>
<dbReference type="Proteomes" id="UP000026960">
    <property type="component" value="Chromosome 11"/>
</dbReference>
<keyword evidence="3" id="KW-1185">Reference proteome</keyword>
<evidence type="ECO:0000313" key="2">
    <source>
        <dbReference type="EnsemblPlants" id="OBART11G02110.2"/>
    </source>
</evidence>
<accession>A0A0D3HHV4</accession>
<protein>
    <submittedName>
        <fullName evidence="2">Non-specific serine/threonine protein kinase</fullName>
    </submittedName>
</protein>